<name>A0ABR9JSH0_9ACTN</name>
<dbReference type="RefSeq" id="WP_225961210.1">
    <property type="nucleotide sequence ID" value="NZ_JADBDZ010000001.1"/>
</dbReference>
<protein>
    <submittedName>
        <fullName evidence="1">Uncharacterized protein</fullName>
    </submittedName>
</protein>
<evidence type="ECO:0000313" key="2">
    <source>
        <dbReference type="Proteomes" id="UP000627838"/>
    </source>
</evidence>
<gene>
    <name evidence="1" type="ORF">H4W34_003358</name>
</gene>
<keyword evidence="2" id="KW-1185">Reference proteome</keyword>
<accession>A0ABR9JSH0</accession>
<reference evidence="1 2" key="1">
    <citation type="submission" date="2020-10" db="EMBL/GenBank/DDBJ databases">
        <title>Sequencing the genomes of 1000 actinobacteria strains.</title>
        <authorList>
            <person name="Klenk H.-P."/>
        </authorList>
    </citation>
    <scope>NUCLEOTIDE SEQUENCE [LARGE SCALE GENOMIC DNA]</scope>
    <source>
        <strain evidence="1 2">DSM 46744</strain>
    </source>
</reference>
<comment type="caution">
    <text evidence="1">The sequence shown here is derived from an EMBL/GenBank/DDBJ whole genome shotgun (WGS) entry which is preliminary data.</text>
</comment>
<organism evidence="1 2">
    <name type="scientific">Actinomadura algeriensis</name>
    <dbReference type="NCBI Taxonomy" id="1679523"/>
    <lineage>
        <taxon>Bacteria</taxon>
        <taxon>Bacillati</taxon>
        <taxon>Actinomycetota</taxon>
        <taxon>Actinomycetes</taxon>
        <taxon>Streptosporangiales</taxon>
        <taxon>Thermomonosporaceae</taxon>
        <taxon>Actinomadura</taxon>
    </lineage>
</organism>
<dbReference type="EMBL" id="JADBDZ010000001">
    <property type="protein sequence ID" value="MBE1533525.1"/>
    <property type="molecule type" value="Genomic_DNA"/>
</dbReference>
<dbReference type="Proteomes" id="UP000627838">
    <property type="component" value="Unassembled WGS sequence"/>
</dbReference>
<evidence type="ECO:0000313" key="1">
    <source>
        <dbReference type="EMBL" id="MBE1533525.1"/>
    </source>
</evidence>
<sequence>MSEQRVTVHLSSDQALVLMEWLHRLNDRPDFREVVPEAAERVAVWALHGSLTTQSTDIFAPDYAERLAAARERLAPPGSEF</sequence>
<proteinExistence type="predicted"/>